<organism evidence="3 4">
    <name type="scientific">Helicocarpus griseus UAMH5409</name>
    <dbReference type="NCBI Taxonomy" id="1447875"/>
    <lineage>
        <taxon>Eukaryota</taxon>
        <taxon>Fungi</taxon>
        <taxon>Dikarya</taxon>
        <taxon>Ascomycota</taxon>
        <taxon>Pezizomycotina</taxon>
        <taxon>Eurotiomycetes</taxon>
        <taxon>Eurotiomycetidae</taxon>
        <taxon>Onygenales</taxon>
        <taxon>Ajellomycetaceae</taxon>
        <taxon>Helicocarpus</taxon>
    </lineage>
</organism>
<comment type="caution">
    <text evidence="3">The sequence shown here is derived from an EMBL/GenBank/DDBJ whole genome shotgun (WGS) entry which is preliminary data.</text>
</comment>
<keyword evidence="4" id="KW-1185">Reference proteome</keyword>
<evidence type="ECO:0000259" key="2">
    <source>
        <dbReference type="Pfam" id="PF13391"/>
    </source>
</evidence>
<dbReference type="Proteomes" id="UP000223968">
    <property type="component" value="Unassembled WGS sequence"/>
</dbReference>
<dbReference type="InterPro" id="IPR003615">
    <property type="entry name" value="HNH_nuc"/>
</dbReference>
<reference evidence="3 4" key="1">
    <citation type="submission" date="2017-10" db="EMBL/GenBank/DDBJ databases">
        <title>Comparative genomics in systemic dimorphic fungi from Ajellomycetaceae.</title>
        <authorList>
            <person name="Munoz J.F."/>
            <person name="Mcewen J.G."/>
            <person name="Clay O.K."/>
            <person name="Cuomo C.A."/>
        </authorList>
    </citation>
    <scope>NUCLEOTIDE SEQUENCE [LARGE SCALE GENOMIC DNA]</scope>
    <source>
        <strain evidence="3 4">UAMH5409</strain>
    </source>
</reference>
<dbReference type="AlphaFoldDB" id="A0A2B7XF36"/>
<feature type="region of interest" description="Disordered" evidence="1">
    <location>
        <begin position="385"/>
        <end position="408"/>
    </location>
</feature>
<dbReference type="EMBL" id="PDNB01000106">
    <property type="protein sequence ID" value="PGH07766.1"/>
    <property type="molecule type" value="Genomic_DNA"/>
</dbReference>
<proteinExistence type="predicted"/>
<accession>A0A2B7XF36</accession>
<evidence type="ECO:0000313" key="3">
    <source>
        <dbReference type="EMBL" id="PGH07766.1"/>
    </source>
</evidence>
<feature type="domain" description="HNH nuclease" evidence="2">
    <location>
        <begin position="185"/>
        <end position="251"/>
    </location>
</feature>
<name>A0A2B7XF36_9EURO</name>
<dbReference type="OrthoDB" id="5416097at2759"/>
<sequence>MSFFQNDAHKILNAEFWDPERRALINTLKGLLANDTATGSCHLPPEWWACLWLSDLEFLRELRDDMLHLSKITRYLVGSSFRQGSLRRHVINSWTTRQLYSSSEISTPEQLHEEPLKDDPTALDNQLGNISPTITADQQAETTSCLMPAMSSLSLDQSARSNQEYLCTLRDQNRCVLKFADQVEELAYICPPSMVFSSPFTLFWKVARLFPQDGSKWKMALSEKKQANVCQNMISLAPSAHAYWNKALFALKPLYIANDKKSMVLQFFWLRPQRRNESVSLIEPPLLRFDLDFPDEDVRLLNSETGMMIRSGDKITLRTDDPDNKPLPSWDLLEMQWIIHRLIALSGEAEVEGPEYNDTDERGIDDLDDPDIWGHYYNPADNLIVDSYGDGDDESESVNDGSVAIGQN</sequence>
<evidence type="ECO:0000256" key="1">
    <source>
        <dbReference type="SAM" id="MobiDB-lite"/>
    </source>
</evidence>
<protein>
    <recommendedName>
        <fullName evidence="2">HNH nuclease domain-containing protein</fullName>
    </recommendedName>
</protein>
<dbReference type="Pfam" id="PF13391">
    <property type="entry name" value="HNH_2"/>
    <property type="match status" value="1"/>
</dbReference>
<evidence type="ECO:0000313" key="4">
    <source>
        <dbReference type="Proteomes" id="UP000223968"/>
    </source>
</evidence>
<gene>
    <name evidence="3" type="ORF">AJ79_06154</name>
</gene>